<accession>A0A174HR07</accession>
<dbReference type="RefSeq" id="WP_055277846.1">
    <property type="nucleotide sequence ID" value="NZ_CYYT01000012.1"/>
</dbReference>
<dbReference type="AlphaFoldDB" id="A0A174HR07"/>
<name>A0A174HR07_9CLOT</name>
<evidence type="ECO:0000313" key="2">
    <source>
        <dbReference type="Proteomes" id="UP000095558"/>
    </source>
</evidence>
<sequence>MKRKTDKNLEAIREYIENELSRNEITEERKRELKVINDYYFSELTGEKICTQYNISRRTLYKYRDRFNMMFSNKASYGNLKKGNNKLYDFQRNKLEDALSKSPFIENFKFLEWNEKILKEYIKEKFNLSYTNQQYKRIIENIKIDYKKQFDSICSGYDDIIYVDFFSVKTANISYEEEVIIRTKVKDIRKVCYIFLEYLKNKEYLKDEIKAENLLKSTIHTKAEEIIENSDIVVKVFSEYICVEDEKVKQKLEERLKKEIECINERKYTVITSKDKLDKKIELYVIIGINKKENILVESYSGRNFEDNIFEKFINKISNNKRVIVIVKEDQLGKNKLDELIKAKDKRNVKLLYIKNTNNSKYKYINRIKEILEYEFNDIKILSGRNYIKEIEGIVNMKKGY</sequence>
<reference evidence="1 2" key="1">
    <citation type="submission" date="2015-09" db="EMBL/GenBank/DDBJ databases">
        <authorList>
            <consortium name="Pathogen Informatics"/>
        </authorList>
    </citation>
    <scope>NUCLEOTIDE SEQUENCE [LARGE SCALE GENOMIC DNA]</scope>
    <source>
        <strain evidence="1 2">2789STDY5834855</strain>
    </source>
</reference>
<dbReference type="EMBL" id="CYZV01000050">
    <property type="protein sequence ID" value="CUO77412.1"/>
    <property type="molecule type" value="Genomic_DNA"/>
</dbReference>
<dbReference type="Proteomes" id="UP000095558">
    <property type="component" value="Unassembled WGS sequence"/>
</dbReference>
<evidence type="ECO:0000313" key="1">
    <source>
        <dbReference type="EMBL" id="CUO77412.1"/>
    </source>
</evidence>
<organism evidence="1 2">
    <name type="scientific">Clostridium disporicum</name>
    <dbReference type="NCBI Taxonomy" id="84024"/>
    <lineage>
        <taxon>Bacteria</taxon>
        <taxon>Bacillati</taxon>
        <taxon>Bacillota</taxon>
        <taxon>Clostridia</taxon>
        <taxon>Eubacteriales</taxon>
        <taxon>Clostridiaceae</taxon>
        <taxon>Clostridium</taxon>
    </lineage>
</organism>
<proteinExistence type="predicted"/>
<protein>
    <submittedName>
        <fullName evidence="1">Uncharacterized protein</fullName>
    </submittedName>
</protein>
<gene>
    <name evidence="1" type="ORF">ERS852470_03331</name>
</gene>